<reference evidence="1" key="1">
    <citation type="journal article" date="2023" name="Mol. Phylogenet. Evol.">
        <title>Genome-scale phylogeny and comparative genomics of the fungal order Sordariales.</title>
        <authorList>
            <person name="Hensen N."/>
            <person name="Bonometti L."/>
            <person name="Westerberg I."/>
            <person name="Brannstrom I.O."/>
            <person name="Guillou S."/>
            <person name="Cros-Aarteil S."/>
            <person name="Calhoun S."/>
            <person name="Haridas S."/>
            <person name="Kuo A."/>
            <person name="Mondo S."/>
            <person name="Pangilinan J."/>
            <person name="Riley R."/>
            <person name="LaButti K."/>
            <person name="Andreopoulos B."/>
            <person name="Lipzen A."/>
            <person name="Chen C."/>
            <person name="Yan M."/>
            <person name="Daum C."/>
            <person name="Ng V."/>
            <person name="Clum A."/>
            <person name="Steindorff A."/>
            <person name="Ohm R.A."/>
            <person name="Martin F."/>
            <person name="Silar P."/>
            <person name="Natvig D.O."/>
            <person name="Lalanne C."/>
            <person name="Gautier V."/>
            <person name="Ament-Velasquez S.L."/>
            <person name="Kruys A."/>
            <person name="Hutchinson M.I."/>
            <person name="Powell A.J."/>
            <person name="Barry K."/>
            <person name="Miller A.N."/>
            <person name="Grigoriev I.V."/>
            <person name="Debuchy R."/>
            <person name="Gladieux P."/>
            <person name="Hiltunen Thoren M."/>
            <person name="Johannesson H."/>
        </authorList>
    </citation>
    <scope>NUCLEOTIDE SEQUENCE</scope>
    <source>
        <strain evidence="1">CBS 359.72</strain>
    </source>
</reference>
<dbReference type="Proteomes" id="UP001303647">
    <property type="component" value="Unassembled WGS sequence"/>
</dbReference>
<organism evidence="1 2">
    <name type="scientific">Corynascus novoguineensis</name>
    <dbReference type="NCBI Taxonomy" id="1126955"/>
    <lineage>
        <taxon>Eukaryota</taxon>
        <taxon>Fungi</taxon>
        <taxon>Dikarya</taxon>
        <taxon>Ascomycota</taxon>
        <taxon>Pezizomycotina</taxon>
        <taxon>Sordariomycetes</taxon>
        <taxon>Sordariomycetidae</taxon>
        <taxon>Sordariales</taxon>
        <taxon>Chaetomiaceae</taxon>
        <taxon>Corynascus</taxon>
    </lineage>
</organism>
<dbReference type="AlphaFoldDB" id="A0AAN7HG91"/>
<protein>
    <submittedName>
        <fullName evidence="1">Uncharacterized protein</fullName>
    </submittedName>
</protein>
<proteinExistence type="predicted"/>
<name>A0AAN7HG91_9PEZI</name>
<keyword evidence="2" id="KW-1185">Reference proteome</keyword>
<gene>
    <name evidence="1" type="ORF">C7999DRAFT_13445</name>
</gene>
<comment type="caution">
    <text evidence="1">The sequence shown here is derived from an EMBL/GenBank/DDBJ whole genome shotgun (WGS) entry which is preliminary data.</text>
</comment>
<accession>A0AAN7HG91</accession>
<evidence type="ECO:0000313" key="1">
    <source>
        <dbReference type="EMBL" id="KAK4248611.1"/>
    </source>
</evidence>
<sequence length="156" mass="17305">MASPSQVTPSWLARIDEMAAEIVPATVPIETDTLDIIKNMLLAQGDDDVAVNKAAQDIRSYYTTRLFPPNDSFYKNLPDHGVAHVVGPVIDHVFELASAISWKNPAHRRLADLLVALKKSAATEFDPEVRPSTSPRRILSHIPSRFSHPQLTLDRT</sequence>
<dbReference type="EMBL" id="MU857635">
    <property type="protein sequence ID" value="KAK4248611.1"/>
    <property type="molecule type" value="Genomic_DNA"/>
</dbReference>
<reference evidence="1" key="2">
    <citation type="submission" date="2023-05" db="EMBL/GenBank/DDBJ databases">
        <authorList>
            <consortium name="Lawrence Berkeley National Laboratory"/>
            <person name="Steindorff A."/>
            <person name="Hensen N."/>
            <person name="Bonometti L."/>
            <person name="Westerberg I."/>
            <person name="Brannstrom I.O."/>
            <person name="Guillou S."/>
            <person name="Cros-Aarteil S."/>
            <person name="Calhoun S."/>
            <person name="Haridas S."/>
            <person name="Kuo A."/>
            <person name="Mondo S."/>
            <person name="Pangilinan J."/>
            <person name="Riley R."/>
            <person name="Labutti K."/>
            <person name="Andreopoulos B."/>
            <person name="Lipzen A."/>
            <person name="Chen C."/>
            <person name="Yanf M."/>
            <person name="Daum C."/>
            <person name="Ng V."/>
            <person name="Clum A."/>
            <person name="Ohm R."/>
            <person name="Martin F."/>
            <person name="Silar P."/>
            <person name="Natvig D."/>
            <person name="Lalanne C."/>
            <person name="Gautier V."/>
            <person name="Ament-Velasquez S.L."/>
            <person name="Kruys A."/>
            <person name="Hutchinson M.I."/>
            <person name="Powell A.J."/>
            <person name="Barry K."/>
            <person name="Miller A.N."/>
            <person name="Grigoriev I.V."/>
            <person name="Debuchy R."/>
            <person name="Gladieux P."/>
            <person name="Thoren M.H."/>
            <person name="Johannesson H."/>
        </authorList>
    </citation>
    <scope>NUCLEOTIDE SEQUENCE</scope>
    <source>
        <strain evidence="1">CBS 359.72</strain>
    </source>
</reference>
<evidence type="ECO:0000313" key="2">
    <source>
        <dbReference type="Proteomes" id="UP001303647"/>
    </source>
</evidence>